<protein>
    <submittedName>
        <fullName evidence="4">Gamma-glutamylcyclotransferase</fullName>
    </submittedName>
</protein>
<dbReference type="PANTHER" id="PTHR12935">
    <property type="entry name" value="GAMMA-GLUTAMYLCYCLOTRANSFERASE"/>
    <property type="match status" value="1"/>
</dbReference>
<keyword evidence="5" id="KW-1185">Reference proteome</keyword>
<dbReference type="InterPro" id="IPR017939">
    <property type="entry name" value="G-Glutamylcylcotransferase"/>
</dbReference>
<evidence type="ECO:0000256" key="2">
    <source>
        <dbReference type="PIRSR" id="PIRSR617939-1"/>
    </source>
</evidence>
<dbReference type="Proteomes" id="UP001142175">
    <property type="component" value="Unassembled WGS sequence"/>
</dbReference>
<dbReference type="RefSeq" id="WP_258422136.1">
    <property type="nucleotide sequence ID" value="NZ_JANSUY010000002.1"/>
</dbReference>
<evidence type="ECO:0000313" key="4">
    <source>
        <dbReference type="EMBL" id="MCR9014251.1"/>
    </source>
</evidence>
<dbReference type="GO" id="GO:0003839">
    <property type="term" value="F:gamma-glutamylcyclotransferase activity"/>
    <property type="evidence" value="ECO:0007669"/>
    <property type="project" value="InterPro"/>
</dbReference>
<dbReference type="InterPro" id="IPR013024">
    <property type="entry name" value="GGCT-like"/>
</dbReference>
<dbReference type="SUPFAM" id="SSF110857">
    <property type="entry name" value="Gamma-glutamyl cyclotransferase-like"/>
    <property type="match status" value="1"/>
</dbReference>
<dbReference type="PANTHER" id="PTHR12935:SF0">
    <property type="entry name" value="GAMMA-GLUTAMYLCYCLOTRANSFERASE"/>
    <property type="match status" value="1"/>
</dbReference>
<proteinExistence type="predicted"/>
<evidence type="ECO:0000256" key="1">
    <source>
        <dbReference type="ARBA" id="ARBA00023239"/>
    </source>
</evidence>
<dbReference type="CDD" id="cd06661">
    <property type="entry name" value="GGCT_like"/>
    <property type="match status" value="1"/>
</dbReference>
<keyword evidence="1" id="KW-0456">Lyase</keyword>
<name>A0A9X2P406_9BACT</name>
<accession>A0A9X2P406</accession>
<feature type="active site" description="Proton acceptor" evidence="2">
    <location>
        <position position="81"/>
    </location>
</feature>
<organism evidence="4 5">
    <name type="scientific">Aquiflexum gelatinilyticum</name>
    <dbReference type="NCBI Taxonomy" id="2961943"/>
    <lineage>
        <taxon>Bacteria</taxon>
        <taxon>Pseudomonadati</taxon>
        <taxon>Bacteroidota</taxon>
        <taxon>Cytophagia</taxon>
        <taxon>Cytophagales</taxon>
        <taxon>Cyclobacteriaceae</taxon>
        <taxon>Aquiflexum</taxon>
    </lineage>
</organism>
<comment type="caution">
    <text evidence="4">The sequence shown here is derived from an EMBL/GenBank/DDBJ whole genome shotgun (WGS) entry which is preliminary data.</text>
</comment>
<sequence length="146" mass="16544">MGSFYYFGYASNLDSSTLEGRLHTNPLKIGIGVLPHHGFRFNHPNPDGSARANIVNSENESVYGLIYKIQNEDKAYFLTSEPGYDFVEKEIFKKNGKINAFVFISKNTQEDLFPKEEYWKVILKGGKESGIPDSYLAQIINRVGKI</sequence>
<dbReference type="AlphaFoldDB" id="A0A9X2P406"/>
<feature type="binding site" evidence="3">
    <location>
        <position position="118"/>
    </location>
    <ligand>
        <name>substrate</name>
    </ligand>
</feature>
<reference evidence="4" key="1">
    <citation type="submission" date="2022-08" db="EMBL/GenBank/DDBJ databases">
        <authorList>
            <person name="Zhang D."/>
        </authorList>
    </citation>
    <scope>NUCLEOTIDE SEQUENCE</scope>
    <source>
        <strain evidence="4">XJ19-11</strain>
    </source>
</reference>
<gene>
    <name evidence="4" type="ORF">NU887_04340</name>
</gene>
<dbReference type="Gene3D" id="3.10.490.10">
    <property type="entry name" value="Gamma-glutamyl cyclotransferase-like"/>
    <property type="match status" value="1"/>
</dbReference>
<dbReference type="InterPro" id="IPR036568">
    <property type="entry name" value="GGCT-like_sf"/>
</dbReference>
<dbReference type="Pfam" id="PF13772">
    <property type="entry name" value="AIG2_2"/>
    <property type="match status" value="1"/>
</dbReference>
<dbReference type="EMBL" id="JANSUY010000002">
    <property type="protein sequence ID" value="MCR9014251.1"/>
    <property type="molecule type" value="Genomic_DNA"/>
</dbReference>
<evidence type="ECO:0000256" key="3">
    <source>
        <dbReference type="PIRSR" id="PIRSR617939-2"/>
    </source>
</evidence>
<feature type="binding site" evidence="3">
    <location>
        <begin position="6"/>
        <end position="11"/>
    </location>
    <ligand>
        <name>substrate</name>
    </ligand>
</feature>
<evidence type="ECO:0000313" key="5">
    <source>
        <dbReference type="Proteomes" id="UP001142175"/>
    </source>
</evidence>